<reference evidence="1" key="1">
    <citation type="submission" date="2020-05" db="EMBL/GenBank/DDBJ databases">
        <authorList>
            <person name="Chiriac C."/>
            <person name="Salcher M."/>
            <person name="Ghai R."/>
            <person name="Kavagutti S V."/>
        </authorList>
    </citation>
    <scope>NUCLEOTIDE SEQUENCE</scope>
</reference>
<proteinExistence type="predicted"/>
<evidence type="ECO:0000313" key="1">
    <source>
        <dbReference type="EMBL" id="CAB4241893.1"/>
    </source>
</evidence>
<name>A0A6J5TAR9_9CAUD</name>
<accession>A0A6J5TAR9</accession>
<sequence>MSKRIRDWPIAEMLYGSDARTIWTDQPPTPSDVSEWLREQRKRWSVRSLNNATTINEVTAWARQQGLKRLDWDFIPKKNIWFRDPQVAMLWDLTCSQKTTDLPVDTDPKS</sequence>
<organism evidence="1">
    <name type="scientific">uncultured Caudovirales phage</name>
    <dbReference type="NCBI Taxonomy" id="2100421"/>
    <lineage>
        <taxon>Viruses</taxon>
        <taxon>Duplodnaviria</taxon>
        <taxon>Heunggongvirae</taxon>
        <taxon>Uroviricota</taxon>
        <taxon>Caudoviricetes</taxon>
        <taxon>Peduoviridae</taxon>
        <taxon>Maltschvirus</taxon>
        <taxon>Maltschvirus maltsch</taxon>
    </lineage>
</organism>
<dbReference type="EMBL" id="LR797824">
    <property type="protein sequence ID" value="CAB4241893.1"/>
    <property type="molecule type" value="Genomic_DNA"/>
</dbReference>
<protein>
    <submittedName>
        <fullName evidence="1">Uncharacterized protein</fullName>
    </submittedName>
</protein>
<gene>
    <name evidence="1" type="ORF">UFOVP71_431</name>
</gene>